<feature type="non-terminal residue" evidence="1">
    <location>
        <position position="1"/>
    </location>
</feature>
<dbReference type="EMBL" id="CAJVCH010121557">
    <property type="protein sequence ID" value="CAG7725414.1"/>
    <property type="molecule type" value="Genomic_DNA"/>
</dbReference>
<gene>
    <name evidence="1" type="ORF">AFUS01_LOCUS14371</name>
</gene>
<proteinExistence type="predicted"/>
<keyword evidence="2" id="KW-1185">Reference proteome</keyword>
<dbReference type="OrthoDB" id="7698488at2759"/>
<evidence type="ECO:0000313" key="1">
    <source>
        <dbReference type="EMBL" id="CAG7725414.1"/>
    </source>
</evidence>
<evidence type="ECO:0000313" key="2">
    <source>
        <dbReference type="Proteomes" id="UP000708208"/>
    </source>
</evidence>
<organism evidence="1 2">
    <name type="scientific">Allacma fusca</name>
    <dbReference type="NCBI Taxonomy" id="39272"/>
    <lineage>
        <taxon>Eukaryota</taxon>
        <taxon>Metazoa</taxon>
        <taxon>Ecdysozoa</taxon>
        <taxon>Arthropoda</taxon>
        <taxon>Hexapoda</taxon>
        <taxon>Collembola</taxon>
        <taxon>Symphypleona</taxon>
        <taxon>Sminthuridae</taxon>
        <taxon>Allacma</taxon>
    </lineage>
</organism>
<dbReference type="AlphaFoldDB" id="A0A8J2JS08"/>
<comment type="caution">
    <text evidence="1">The sequence shown here is derived from an EMBL/GenBank/DDBJ whole genome shotgun (WGS) entry which is preliminary data.</text>
</comment>
<dbReference type="Proteomes" id="UP000708208">
    <property type="component" value="Unassembled WGS sequence"/>
</dbReference>
<reference evidence="1" key="1">
    <citation type="submission" date="2021-06" db="EMBL/GenBank/DDBJ databases">
        <authorList>
            <person name="Hodson N. C."/>
            <person name="Mongue J. A."/>
            <person name="Jaron S. K."/>
        </authorList>
    </citation>
    <scope>NUCLEOTIDE SEQUENCE</scope>
</reference>
<protein>
    <submittedName>
        <fullName evidence="1">Uncharacterized protein</fullName>
    </submittedName>
</protein>
<accession>A0A8J2JS08</accession>
<sequence>HLRAYQILASDESFTVVALTDVFLASPLNTSADTLESNKTGSVTMETQGDVVTVFISNTNANTSESSTELQTIQANTIHKRTRKRKLFFDEEDKMINVKAVLLQHDKEMRVSYGADVIKTSESLKPLPPKLRRHLVKLMCQHLIKKTHSAMPSTDQRDQLAGCIVTQLYSTFTGKEYKQLKESYFSPSTTVLDPQTGKKKSTSPTGHIQYHFKIFWSSIRQSNGSLKLECNAD</sequence>
<name>A0A8J2JS08_9HEXA</name>